<dbReference type="InterPro" id="IPR023211">
    <property type="entry name" value="DNA_pol_palm_dom_sf"/>
</dbReference>
<dbReference type="AlphaFoldDB" id="A0A2U1JUL5"/>
<dbReference type="RefSeq" id="WP_116555607.1">
    <property type="nucleotide sequence ID" value="NZ_QCZG01000035.1"/>
</dbReference>
<dbReference type="EMBL" id="QCZG01000035">
    <property type="protein sequence ID" value="PWA08634.1"/>
    <property type="molecule type" value="Genomic_DNA"/>
</dbReference>
<reference evidence="1 2" key="1">
    <citation type="submission" date="2018-04" db="EMBL/GenBank/DDBJ databases">
        <title>Camelliibacillus theae gen. nov., sp. nov., isolated from Pu'er tea.</title>
        <authorList>
            <person name="Niu L."/>
        </authorList>
    </citation>
    <scope>NUCLEOTIDE SEQUENCE [LARGE SCALE GENOMIC DNA]</scope>
    <source>
        <strain evidence="1 2">T8</strain>
    </source>
</reference>
<organism evidence="1 2">
    <name type="scientific">Pueribacillus theae</name>
    <dbReference type="NCBI Taxonomy" id="2171751"/>
    <lineage>
        <taxon>Bacteria</taxon>
        <taxon>Bacillati</taxon>
        <taxon>Bacillota</taxon>
        <taxon>Bacilli</taxon>
        <taxon>Bacillales</taxon>
        <taxon>Bacillaceae</taxon>
        <taxon>Pueribacillus</taxon>
    </lineage>
</organism>
<dbReference type="InterPro" id="IPR043502">
    <property type="entry name" value="DNA/RNA_pol_sf"/>
</dbReference>
<keyword evidence="2" id="KW-1185">Reference proteome</keyword>
<dbReference type="InterPro" id="IPR012337">
    <property type="entry name" value="RNaseH-like_sf"/>
</dbReference>
<dbReference type="SUPFAM" id="SSF56672">
    <property type="entry name" value="DNA/RNA polymerases"/>
    <property type="match status" value="1"/>
</dbReference>
<gene>
    <name evidence="1" type="ORF">DCC39_14440</name>
</gene>
<evidence type="ECO:0000313" key="1">
    <source>
        <dbReference type="EMBL" id="PWA08634.1"/>
    </source>
</evidence>
<comment type="caution">
    <text evidence="1">The sequence shown here is derived from an EMBL/GenBank/DDBJ whole genome shotgun (WGS) entry which is preliminary data.</text>
</comment>
<evidence type="ECO:0000313" key="2">
    <source>
        <dbReference type="Proteomes" id="UP000245998"/>
    </source>
</evidence>
<name>A0A2U1JUL5_9BACI</name>
<dbReference type="SUPFAM" id="SSF53098">
    <property type="entry name" value="Ribonuclease H-like"/>
    <property type="match status" value="1"/>
</dbReference>
<dbReference type="OrthoDB" id="394423at2"/>
<sequence length="569" mass="66695">MFTFYDFEVFTKDWLVVFEKDGQLTRIHNDRDALKRYLSTVQFLIGFNNYNYDDFILAALLRDMDAYEVSQQIIRKKKPKLFLNKPITLDVMQELKLGVGLKETQANIGLNIHETPVDFNLNRPLNDEEIERTFKYCENDVLTTKELFEKREDYFSSKFEIVQTFKLPAASVKKTRARLSADVLKCKKHDIPNDRINLVYDKRLLIHELPKDIVQFYKDIEQDFKGGTDFKELESRKYERVIAGVPHVFGFGGLHGAIENYVHEGDMMAIDVSSYYPSLMINNNFMSRASKEPGLFKQMYDERLRLKKIKDSKQGVYKIILNSTYGAMKHEYNPLYDPLQANNICVNGQLILTHLILLLQNFCKLIQSNTDGIIIQYDDELKNDIMIVLDYWQNRYQLSLDVDYIKKIAQRDVNNYVIQYHDGKVSAKGRFANFDGGDYERNSLTVIDKALVDHYIYDIPIHKTVIGCFKRNELDRFQLIAKAGSTFNGIVQNIDGEMIELQKVNRVFATNDKQLGPIYKIKNVARTKRYNKIPFTSENVIVHNDTLDTFNKRNLDLNWYIKETERWLF</sequence>
<accession>A0A2U1JUL5</accession>
<protein>
    <submittedName>
        <fullName evidence="1">DNA polymerase B</fullName>
    </submittedName>
</protein>
<dbReference type="Proteomes" id="UP000245998">
    <property type="component" value="Unassembled WGS sequence"/>
</dbReference>
<dbReference type="Gene3D" id="3.90.1600.10">
    <property type="entry name" value="Palm domain of DNA polymerase"/>
    <property type="match status" value="1"/>
</dbReference>
<proteinExistence type="predicted"/>